<dbReference type="InterPro" id="IPR037914">
    <property type="entry name" value="SpoVT-AbrB_sf"/>
</dbReference>
<keyword evidence="3" id="KW-1185">Reference proteome</keyword>
<dbReference type="SUPFAM" id="SSF89447">
    <property type="entry name" value="AbrB/MazE/MraZ-like"/>
    <property type="match status" value="1"/>
</dbReference>
<dbReference type="STRING" id="663278.Ethha_0081"/>
<evidence type="ECO:0000259" key="1">
    <source>
        <dbReference type="SMART" id="SM00966"/>
    </source>
</evidence>
<dbReference type="AlphaFoldDB" id="E6U5Z2"/>
<proteinExistence type="predicted"/>
<evidence type="ECO:0000313" key="3">
    <source>
        <dbReference type="Proteomes" id="UP000001551"/>
    </source>
</evidence>
<reference evidence="2 3" key="1">
    <citation type="submission" date="2010-12" db="EMBL/GenBank/DDBJ databases">
        <title>Complete sequence of Ethanoligenens harbinense YUAN-3.</title>
        <authorList>
            <person name="Lucas S."/>
            <person name="Copeland A."/>
            <person name="Lapidus A."/>
            <person name="Cheng J.-F."/>
            <person name="Bruce D."/>
            <person name="Goodwin L."/>
            <person name="Pitluck S."/>
            <person name="Chertkov O."/>
            <person name="Misra M."/>
            <person name="Detter J.C."/>
            <person name="Han C."/>
            <person name="Tapia R."/>
            <person name="Land M."/>
            <person name="Hauser L."/>
            <person name="Jeffries C."/>
            <person name="Kyrpides N."/>
            <person name="Ivanova N."/>
            <person name="Mikhailova N."/>
            <person name="Wang A."/>
            <person name="Mouttaki H."/>
            <person name="He Z."/>
            <person name="Zhou J."/>
            <person name="Hemme C.L."/>
            <person name="Woyke T."/>
        </authorList>
    </citation>
    <scope>NUCLEOTIDE SEQUENCE [LARGE SCALE GENOMIC DNA]</scope>
    <source>
        <strain evidence="3">DSM 18485 / JCM 12961 / CGMCC 1.5033 / YUAN-3</strain>
    </source>
</reference>
<dbReference type="EMBL" id="CP002400">
    <property type="protein sequence ID" value="ADU25671.1"/>
    <property type="molecule type" value="Genomic_DNA"/>
</dbReference>
<accession>E6U5Z2</accession>
<name>E6U5Z2_ETHHY</name>
<gene>
    <name evidence="2" type="ordered locus">Ethha_0081</name>
</gene>
<dbReference type="HOGENOM" id="CLU_158484_0_1_9"/>
<dbReference type="KEGG" id="eha:Ethha_0081"/>
<dbReference type="Proteomes" id="UP000001551">
    <property type="component" value="Chromosome"/>
</dbReference>
<dbReference type="Gene3D" id="2.10.260.10">
    <property type="match status" value="1"/>
</dbReference>
<dbReference type="InterPro" id="IPR007159">
    <property type="entry name" value="SpoVT-AbrB_dom"/>
</dbReference>
<dbReference type="SMART" id="SM00966">
    <property type="entry name" value="SpoVT_AbrB"/>
    <property type="match status" value="1"/>
</dbReference>
<feature type="domain" description="SpoVT-AbrB" evidence="1">
    <location>
        <begin position="5"/>
        <end position="48"/>
    </location>
</feature>
<dbReference type="RefSeq" id="WP_013484052.1">
    <property type="nucleotide sequence ID" value="NC_014828.1"/>
</dbReference>
<dbReference type="eggNOG" id="COG2002">
    <property type="taxonomic scope" value="Bacteria"/>
</dbReference>
<evidence type="ECO:0000313" key="2">
    <source>
        <dbReference type="EMBL" id="ADU25671.1"/>
    </source>
</evidence>
<sequence length="90" mass="9209">MTVSKRLGGKGGLTIPQAVRHAAGLAPGAPIDIEDAGDGILIRKHVPSCIFCGGTTEVVTVAGKEICLACARELAALAAEKLEDFVHDGE</sequence>
<protein>
    <submittedName>
        <fullName evidence="2">SpoVT/AbrB domain-containing protein</fullName>
    </submittedName>
</protein>
<dbReference type="Pfam" id="PF04014">
    <property type="entry name" value="MazE_antitoxin"/>
    <property type="match status" value="1"/>
</dbReference>
<organism evidence="2 3">
    <name type="scientific">Ethanoligenens harbinense (strain DSM 18485 / JCM 12961 / CGMCC 1.5033 / YUAN-3)</name>
    <dbReference type="NCBI Taxonomy" id="663278"/>
    <lineage>
        <taxon>Bacteria</taxon>
        <taxon>Bacillati</taxon>
        <taxon>Bacillota</taxon>
        <taxon>Clostridia</taxon>
        <taxon>Eubacteriales</taxon>
        <taxon>Oscillospiraceae</taxon>
        <taxon>Ethanoligenens</taxon>
    </lineage>
</organism>
<dbReference type="GO" id="GO:0003677">
    <property type="term" value="F:DNA binding"/>
    <property type="evidence" value="ECO:0007669"/>
    <property type="project" value="InterPro"/>
</dbReference>